<evidence type="ECO:0000313" key="2">
    <source>
        <dbReference type="EMBL" id="JAI04818.1"/>
    </source>
</evidence>
<accession>A0A0E9XQ07</accession>
<evidence type="ECO:0000256" key="1">
    <source>
        <dbReference type="SAM" id="MobiDB-lite"/>
    </source>
</evidence>
<feature type="region of interest" description="Disordered" evidence="1">
    <location>
        <begin position="40"/>
        <end position="69"/>
    </location>
</feature>
<protein>
    <submittedName>
        <fullName evidence="2">Uncharacterized protein</fullName>
    </submittedName>
</protein>
<reference evidence="2" key="2">
    <citation type="journal article" date="2015" name="Fish Shellfish Immunol.">
        <title>Early steps in the European eel (Anguilla anguilla)-Vibrio vulnificus interaction in the gills: Role of the RtxA13 toxin.</title>
        <authorList>
            <person name="Callol A."/>
            <person name="Pajuelo D."/>
            <person name="Ebbesson L."/>
            <person name="Teles M."/>
            <person name="MacKenzie S."/>
            <person name="Amaro C."/>
        </authorList>
    </citation>
    <scope>NUCLEOTIDE SEQUENCE</scope>
</reference>
<reference evidence="2" key="1">
    <citation type="submission" date="2014-11" db="EMBL/GenBank/DDBJ databases">
        <authorList>
            <person name="Amaro Gonzalez C."/>
        </authorList>
    </citation>
    <scope>NUCLEOTIDE SEQUENCE</scope>
</reference>
<dbReference type="AlphaFoldDB" id="A0A0E9XQ07"/>
<dbReference type="EMBL" id="GBXM01003760">
    <property type="protein sequence ID" value="JAI04818.1"/>
    <property type="molecule type" value="Transcribed_RNA"/>
</dbReference>
<proteinExistence type="predicted"/>
<sequence length="69" mass="7537">MMSLGPTGLCHIFLLSPQAQEEEKWERCVILNLMQVFPNKKEKPRAPSPSTAPPLSAVSGHSCICSSLN</sequence>
<name>A0A0E9XQ07_ANGAN</name>
<organism evidence="2">
    <name type="scientific">Anguilla anguilla</name>
    <name type="common">European freshwater eel</name>
    <name type="synonym">Muraena anguilla</name>
    <dbReference type="NCBI Taxonomy" id="7936"/>
    <lineage>
        <taxon>Eukaryota</taxon>
        <taxon>Metazoa</taxon>
        <taxon>Chordata</taxon>
        <taxon>Craniata</taxon>
        <taxon>Vertebrata</taxon>
        <taxon>Euteleostomi</taxon>
        <taxon>Actinopterygii</taxon>
        <taxon>Neopterygii</taxon>
        <taxon>Teleostei</taxon>
        <taxon>Anguilliformes</taxon>
        <taxon>Anguillidae</taxon>
        <taxon>Anguilla</taxon>
    </lineage>
</organism>